<proteinExistence type="predicted"/>
<feature type="transmembrane region" description="Helical" evidence="5">
    <location>
        <begin position="110"/>
        <end position="139"/>
    </location>
</feature>
<reference evidence="7" key="1">
    <citation type="submission" date="2022-07" db="EMBL/GenBank/DDBJ databases">
        <title>Phylogenomic reconstructions and comparative analyses of Kickxellomycotina fungi.</title>
        <authorList>
            <person name="Reynolds N.K."/>
            <person name="Stajich J.E."/>
            <person name="Barry K."/>
            <person name="Grigoriev I.V."/>
            <person name="Crous P."/>
            <person name="Smith M.E."/>
        </authorList>
    </citation>
    <scope>NUCLEOTIDE SEQUENCE</scope>
    <source>
        <strain evidence="7">IMI 214461</strain>
    </source>
</reference>
<evidence type="ECO:0000313" key="8">
    <source>
        <dbReference type="Proteomes" id="UP001150907"/>
    </source>
</evidence>
<dbReference type="EMBL" id="JANBQF010000138">
    <property type="protein sequence ID" value="KAJ2004706.1"/>
    <property type="molecule type" value="Genomic_DNA"/>
</dbReference>
<dbReference type="PROSITE" id="PS51140">
    <property type="entry name" value="CUE"/>
    <property type="match status" value="1"/>
</dbReference>
<dbReference type="GO" id="GO:0016020">
    <property type="term" value="C:membrane"/>
    <property type="evidence" value="ECO:0007669"/>
    <property type="project" value="UniProtKB-SubCell"/>
</dbReference>
<dbReference type="OrthoDB" id="272778at2759"/>
<keyword evidence="4 5" id="KW-0472">Membrane</keyword>
<comment type="subcellular location">
    <subcellularLocation>
        <location evidence="1">Membrane</location>
        <topology evidence="1">Multi-pass membrane protein</topology>
    </subcellularLocation>
</comment>
<evidence type="ECO:0000259" key="6">
    <source>
        <dbReference type="PROSITE" id="PS51140"/>
    </source>
</evidence>
<protein>
    <recommendedName>
        <fullName evidence="6">CUE domain-containing protein</fullName>
    </recommendedName>
</protein>
<evidence type="ECO:0000313" key="7">
    <source>
        <dbReference type="EMBL" id="KAJ2004706.1"/>
    </source>
</evidence>
<dbReference type="InterPro" id="IPR035952">
    <property type="entry name" value="Rhomboid-like_sf"/>
</dbReference>
<dbReference type="AlphaFoldDB" id="A0A9W8EJL4"/>
<evidence type="ECO:0000256" key="3">
    <source>
        <dbReference type="ARBA" id="ARBA00022989"/>
    </source>
</evidence>
<name>A0A9W8EJL4_9FUNG</name>
<accession>A0A9W8EJL4</accession>
<dbReference type="SUPFAM" id="SSF46934">
    <property type="entry name" value="UBA-like"/>
    <property type="match status" value="1"/>
</dbReference>
<evidence type="ECO:0000256" key="4">
    <source>
        <dbReference type="ARBA" id="ARBA00023136"/>
    </source>
</evidence>
<dbReference type="InterPro" id="IPR003892">
    <property type="entry name" value="CUE"/>
</dbReference>
<keyword evidence="3 5" id="KW-1133">Transmembrane helix</keyword>
<dbReference type="GO" id="GO:0043130">
    <property type="term" value="F:ubiquitin binding"/>
    <property type="evidence" value="ECO:0007669"/>
    <property type="project" value="InterPro"/>
</dbReference>
<dbReference type="InterPro" id="IPR009060">
    <property type="entry name" value="UBA-like_sf"/>
</dbReference>
<evidence type="ECO:0000256" key="2">
    <source>
        <dbReference type="ARBA" id="ARBA00022692"/>
    </source>
</evidence>
<feature type="transmembrane region" description="Helical" evidence="5">
    <location>
        <begin position="73"/>
        <end position="90"/>
    </location>
</feature>
<sequence length="220" mass="23603">MKLQNLGQMMPSQLGFSTLAETVLALALLYQLRAVERLLGSWRFAAFVVAAGMVGQALAVAVGMVLRLESVAMGPYVLVFACVYQFYVLVPTVLQTRVLGVVDVGDKWTVYATAAALVAPRLAATGVLAMAGVAASMVYDANVAGLKQWRLPRWAKAIATNARNVGTSRVPADEPVVSAEQVELISAMFPDMDREHIRSMLRMVGNDSNRAVAMLLDSAT</sequence>
<evidence type="ECO:0000256" key="1">
    <source>
        <dbReference type="ARBA" id="ARBA00004141"/>
    </source>
</evidence>
<dbReference type="SUPFAM" id="SSF144091">
    <property type="entry name" value="Rhomboid-like"/>
    <property type="match status" value="1"/>
</dbReference>
<organism evidence="7 8">
    <name type="scientific">Coemansia thaxteri</name>
    <dbReference type="NCBI Taxonomy" id="2663907"/>
    <lineage>
        <taxon>Eukaryota</taxon>
        <taxon>Fungi</taxon>
        <taxon>Fungi incertae sedis</taxon>
        <taxon>Zoopagomycota</taxon>
        <taxon>Kickxellomycotina</taxon>
        <taxon>Kickxellomycetes</taxon>
        <taxon>Kickxellales</taxon>
        <taxon>Kickxellaceae</taxon>
        <taxon>Coemansia</taxon>
    </lineage>
</organism>
<feature type="transmembrane region" description="Helical" evidence="5">
    <location>
        <begin position="44"/>
        <end position="66"/>
    </location>
</feature>
<dbReference type="Gene3D" id="1.10.8.10">
    <property type="entry name" value="DNA helicase RuvA subunit, C-terminal domain"/>
    <property type="match status" value="1"/>
</dbReference>
<dbReference type="Proteomes" id="UP001150907">
    <property type="component" value="Unassembled WGS sequence"/>
</dbReference>
<dbReference type="CDD" id="cd14279">
    <property type="entry name" value="CUE"/>
    <property type="match status" value="1"/>
</dbReference>
<dbReference type="Pfam" id="PF02845">
    <property type="entry name" value="CUE"/>
    <property type="match status" value="1"/>
</dbReference>
<evidence type="ECO:0000256" key="5">
    <source>
        <dbReference type="SAM" id="Phobius"/>
    </source>
</evidence>
<gene>
    <name evidence="7" type="ORF">H4R26_002361</name>
</gene>
<keyword evidence="2 5" id="KW-0812">Transmembrane</keyword>
<feature type="domain" description="CUE" evidence="6">
    <location>
        <begin position="177"/>
        <end position="220"/>
    </location>
</feature>
<comment type="caution">
    <text evidence="7">The sequence shown here is derived from an EMBL/GenBank/DDBJ whole genome shotgun (WGS) entry which is preliminary data.</text>
</comment>
<keyword evidence="8" id="KW-1185">Reference proteome</keyword>